<dbReference type="InterPro" id="IPR054722">
    <property type="entry name" value="PolX-like_BBD"/>
</dbReference>
<dbReference type="AlphaFoldDB" id="A0A9Q3C2L1"/>
<comment type="caution">
    <text evidence="22">The sequence shown here is derived from an EMBL/GenBank/DDBJ whole genome shotgun (WGS) entry which is preliminary data.</text>
</comment>
<dbReference type="InterPro" id="IPR036397">
    <property type="entry name" value="RNaseH_sf"/>
</dbReference>
<dbReference type="Gene3D" id="3.30.420.10">
    <property type="entry name" value="Ribonuclease H-like superfamily/Ribonuclease H"/>
    <property type="match status" value="1"/>
</dbReference>
<keyword evidence="10" id="KW-0378">Hydrolase</keyword>
<dbReference type="GO" id="GO:0005524">
    <property type="term" value="F:ATP binding"/>
    <property type="evidence" value="ECO:0007669"/>
    <property type="project" value="UniProtKB-KW"/>
</dbReference>
<dbReference type="GO" id="GO:0006508">
    <property type="term" value="P:proteolysis"/>
    <property type="evidence" value="ECO:0007669"/>
    <property type="project" value="UniProtKB-KW"/>
</dbReference>
<evidence type="ECO:0000313" key="23">
    <source>
        <dbReference type="Proteomes" id="UP000765509"/>
    </source>
</evidence>
<keyword evidence="12" id="KW-0460">Magnesium</keyword>
<dbReference type="SUPFAM" id="SSF53098">
    <property type="entry name" value="Ribonuclease H-like"/>
    <property type="match status" value="1"/>
</dbReference>
<organism evidence="22 23">
    <name type="scientific">Austropuccinia psidii MF-1</name>
    <dbReference type="NCBI Taxonomy" id="1389203"/>
    <lineage>
        <taxon>Eukaryota</taxon>
        <taxon>Fungi</taxon>
        <taxon>Dikarya</taxon>
        <taxon>Basidiomycota</taxon>
        <taxon>Pucciniomycotina</taxon>
        <taxon>Pucciniomycetes</taxon>
        <taxon>Pucciniales</taxon>
        <taxon>Sphaerophragmiaceae</taxon>
        <taxon>Austropuccinia</taxon>
    </lineage>
</organism>
<evidence type="ECO:0000256" key="3">
    <source>
        <dbReference type="ARBA" id="ARBA00022612"/>
    </source>
</evidence>
<dbReference type="InterPro" id="IPR039537">
    <property type="entry name" value="Retrotran_Ty1/copia-like"/>
</dbReference>
<comment type="catalytic activity">
    <reaction evidence="20">
        <text>DNA(n) + a 2'-deoxyribonucleoside 5'-triphosphate = DNA(n+1) + diphosphate</text>
        <dbReference type="Rhea" id="RHEA:22508"/>
        <dbReference type="Rhea" id="RHEA-COMP:17339"/>
        <dbReference type="Rhea" id="RHEA-COMP:17340"/>
        <dbReference type="ChEBI" id="CHEBI:33019"/>
        <dbReference type="ChEBI" id="CHEBI:61560"/>
        <dbReference type="ChEBI" id="CHEBI:173112"/>
        <dbReference type="EC" id="2.7.7.7"/>
    </reaction>
</comment>
<evidence type="ECO:0000256" key="4">
    <source>
        <dbReference type="ARBA" id="ARBA00022670"/>
    </source>
</evidence>
<dbReference type="GO" id="GO:0006310">
    <property type="term" value="P:DNA recombination"/>
    <property type="evidence" value="ECO:0007669"/>
    <property type="project" value="UniProtKB-KW"/>
</dbReference>
<keyword evidence="9" id="KW-0255">Endonuclease</keyword>
<gene>
    <name evidence="22" type="ORF">O181_016909</name>
</gene>
<evidence type="ECO:0000256" key="6">
    <source>
        <dbReference type="ARBA" id="ARBA00022722"/>
    </source>
</evidence>
<comment type="function">
    <text evidence="1">The aspartyl protease (PR) mediates the proteolytic cleavages of the Gag and Gag-Pol polyproteins after assembly of the VLP.</text>
</comment>
<dbReference type="Proteomes" id="UP000765509">
    <property type="component" value="Unassembled WGS sequence"/>
</dbReference>
<evidence type="ECO:0000256" key="5">
    <source>
        <dbReference type="ARBA" id="ARBA00022695"/>
    </source>
</evidence>
<dbReference type="GO" id="GO:0004519">
    <property type="term" value="F:endonuclease activity"/>
    <property type="evidence" value="ECO:0007669"/>
    <property type="project" value="UniProtKB-KW"/>
</dbReference>
<proteinExistence type="predicted"/>
<keyword evidence="6" id="KW-0540">Nuclease</keyword>
<keyword evidence="14" id="KW-0229">DNA integration</keyword>
<keyword evidence="15" id="KW-0695">RNA-directed DNA polymerase</keyword>
<dbReference type="GO" id="GO:0003964">
    <property type="term" value="F:RNA-directed DNA polymerase activity"/>
    <property type="evidence" value="ECO:0007669"/>
    <property type="project" value="UniProtKB-KW"/>
</dbReference>
<keyword evidence="11" id="KW-0067">ATP-binding</keyword>
<comment type="catalytic activity">
    <reaction evidence="19">
        <text>DNA(n) + a 2'-deoxyribonucleoside 5'-triphosphate = DNA(n+1) + diphosphate</text>
        <dbReference type="Rhea" id="RHEA:22508"/>
        <dbReference type="Rhea" id="RHEA-COMP:17339"/>
        <dbReference type="Rhea" id="RHEA-COMP:17340"/>
        <dbReference type="ChEBI" id="CHEBI:33019"/>
        <dbReference type="ChEBI" id="CHEBI:61560"/>
        <dbReference type="ChEBI" id="CHEBI:173112"/>
        <dbReference type="EC" id="2.7.7.49"/>
    </reaction>
</comment>
<evidence type="ECO:0000256" key="10">
    <source>
        <dbReference type="ARBA" id="ARBA00022801"/>
    </source>
</evidence>
<evidence type="ECO:0000256" key="8">
    <source>
        <dbReference type="ARBA" id="ARBA00022741"/>
    </source>
</evidence>
<name>A0A9Q3C2L1_9BASI</name>
<keyword evidence="3" id="KW-1188">Viral release from host cell</keyword>
<evidence type="ECO:0000256" key="15">
    <source>
        <dbReference type="ARBA" id="ARBA00022918"/>
    </source>
</evidence>
<dbReference type="PANTHER" id="PTHR42648">
    <property type="entry name" value="TRANSPOSASE, PUTATIVE-RELATED"/>
    <property type="match status" value="1"/>
</dbReference>
<evidence type="ECO:0000256" key="17">
    <source>
        <dbReference type="ARBA" id="ARBA00023113"/>
    </source>
</evidence>
<keyword evidence="4" id="KW-0645">Protease</keyword>
<keyword evidence="2" id="KW-0815">Transposition</keyword>
<evidence type="ECO:0000259" key="21">
    <source>
        <dbReference type="PROSITE" id="PS50994"/>
    </source>
</evidence>
<dbReference type="GO" id="GO:0015074">
    <property type="term" value="P:DNA integration"/>
    <property type="evidence" value="ECO:0007669"/>
    <property type="project" value="UniProtKB-KW"/>
</dbReference>
<dbReference type="Pfam" id="PF22936">
    <property type="entry name" value="Pol_BBD"/>
    <property type="match status" value="1"/>
</dbReference>
<keyword evidence="16" id="KW-0808">Transferase</keyword>
<dbReference type="PROSITE" id="PS50994">
    <property type="entry name" value="INTEGRASE"/>
    <property type="match status" value="1"/>
</dbReference>
<evidence type="ECO:0000256" key="9">
    <source>
        <dbReference type="ARBA" id="ARBA00022759"/>
    </source>
</evidence>
<dbReference type="GO" id="GO:0003723">
    <property type="term" value="F:RNA binding"/>
    <property type="evidence" value="ECO:0007669"/>
    <property type="project" value="UniProtKB-KW"/>
</dbReference>
<dbReference type="OrthoDB" id="2506005at2759"/>
<dbReference type="GO" id="GO:0032196">
    <property type="term" value="P:transposition"/>
    <property type="evidence" value="ECO:0007669"/>
    <property type="project" value="UniProtKB-KW"/>
</dbReference>
<dbReference type="GO" id="GO:0008233">
    <property type="term" value="F:peptidase activity"/>
    <property type="evidence" value="ECO:0007669"/>
    <property type="project" value="UniProtKB-KW"/>
</dbReference>
<dbReference type="InterPro" id="IPR001584">
    <property type="entry name" value="Integrase_cat-core"/>
</dbReference>
<dbReference type="GO" id="GO:0046872">
    <property type="term" value="F:metal ion binding"/>
    <property type="evidence" value="ECO:0007669"/>
    <property type="project" value="UniProtKB-KW"/>
</dbReference>
<keyword evidence="18" id="KW-0233">DNA recombination</keyword>
<keyword evidence="23" id="KW-1185">Reference proteome</keyword>
<dbReference type="GO" id="GO:0005634">
    <property type="term" value="C:nucleus"/>
    <property type="evidence" value="ECO:0007669"/>
    <property type="project" value="UniProtKB-ARBA"/>
</dbReference>
<keyword evidence="13" id="KW-0694">RNA-binding</keyword>
<evidence type="ECO:0000313" key="22">
    <source>
        <dbReference type="EMBL" id="MBW0477194.1"/>
    </source>
</evidence>
<evidence type="ECO:0000256" key="16">
    <source>
        <dbReference type="ARBA" id="ARBA00022932"/>
    </source>
</evidence>
<evidence type="ECO:0000256" key="1">
    <source>
        <dbReference type="ARBA" id="ARBA00002180"/>
    </source>
</evidence>
<evidence type="ECO:0000256" key="12">
    <source>
        <dbReference type="ARBA" id="ARBA00022842"/>
    </source>
</evidence>
<dbReference type="GO" id="GO:0003887">
    <property type="term" value="F:DNA-directed DNA polymerase activity"/>
    <property type="evidence" value="ECO:0007669"/>
    <property type="project" value="UniProtKB-KW"/>
</dbReference>
<evidence type="ECO:0000256" key="20">
    <source>
        <dbReference type="ARBA" id="ARBA00049244"/>
    </source>
</evidence>
<evidence type="ECO:0000256" key="19">
    <source>
        <dbReference type="ARBA" id="ARBA00048173"/>
    </source>
</evidence>
<keyword evidence="16" id="KW-0239">DNA-directed DNA polymerase</keyword>
<protein>
    <recommendedName>
        <fullName evidence="21">Integrase catalytic domain-containing protein</fullName>
    </recommendedName>
</protein>
<feature type="domain" description="Integrase catalytic" evidence="21">
    <location>
        <begin position="163"/>
        <end position="329"/>
    </location>
</feature>
<reference evidence="22" key="1">
    <citation type="submission" date="2021-03" db="EMBL/GenBank/DDBJ databases">
        <title>Draft genome sequence of rust myrtle Austropuccinia psidii MF-1, a brazilian biotype.</title>
        <authorList>
            <person name="Quecine M.C."/>
            <person name="Pachon D.M.R."/>
            <person name="Bonatelli M.L."/>
            <person name="Correr F.H."/>
            <person name="Franceschini L.M."/>
            <person name="Leite T.F."/>
            <person name="Margarido G.R.A."/>
            <person name="Almeida C.A."/>
            <person name="Ferrarezi J.A."/>
            <person name="Labate C.A."/>
        </authorList>
    </citation>
    <scope>NUCLEOTIDE SEQUENCE</scope>
    <source>
        <strain evidence="22">MF-1</strain>
    </source>
</reference>
<evidence type="ECO:0000256" key="2">
    <source>
        <dbReference type="ARBA" id="ARBA00022578"/>
    </source>
</evidence>
<keyword evidence="7" id="KW-0479">Metal-binding</keyword>
<evidence type="ECO:0000256" key="18">
    <source>
        <dbReference type="ARBA" id="ARBA00023172"/>
    </source>
</evidence>
<dbReference type="PANTHER" id="PTHR42648:SF11">
    <property type="entry name" value="TRANSPOSON TY4-P GAG-POL POLYPROTEIN"/>
    <property type="match status" value="1"/>
</dbReference>
<keyword evidence="5" id="KW-0548">Nucleotidyltransferase</keyword>
<accession>A0A9Q3C2L1</accession>
<evidence type="ECO:0000256" key="14">
    <source>
        <dbReference type="ARBA" id="ARBA00022908"/>
    </source>
</evidence>
<dbReference type="EMBL" id="AVOT02004725">
    <property type="protein sequence ID" value="MBW0477194.1"/>
    <property type="molecule type" value="Genomic_DNA"/>
</dbReference>
<sequence length="352" mass="40005">MFNTRSLFTNFTNGRDEKITTRNPSSSLICKGHGTVKSLINDNLFTLKNCLYVPKLTKNLVSLLDLCEALITVTRNNLNFHLSNNNCVFLSGCLISKLMVVTFNKPRAYMTENFLNPPRHSRLGYPSNQVLKSLGLKPINDNSCDIRVRGKMTSLPFKSHFVEALQPLKCIHMDIVGPISPPSKLGHFYFLTIIDQYTSYKIVRFLKNKSEAYEESVNRKNLMKNSQDRKIKKILIYGGGEFVNNQFKTLSNQNDFTYCIAPPYTPEHNGFAERANCTILDKARCLLLTSKLPSCYWAEAKNTAIHLPNLIPTASRNNMSPHLLGTVTAPKICSIRTFGCKVILYTRRHQRK</sequence>
<evidence type="ECO:0000256" key="7">
    <source>
        <dbReference type="ARBA" id="ARBA00022723"/>
    </source>
</evidence>
<keyword evidence="8" id="KW-0547">Nucleotide-binding</keyword>
<evidence type="ECO:0000256" key="11">
    <source>
        <dbReference type="ARBA" id="ARBA00022840"/>
    </source>
</evidence>
<evidence type="ECO:0000256" key="13">
    <source>
        <dbReference type="ARBA" id="ARBA00022884"/>
    </source>
</evidence>
<dbReference type="InterPro" id="IPR012337">
    <property type="entry name" value="RNaseH-like_sf"/>
</dbReference>
<keyword evidence="17" id="KW-0917">Virion maturation</keyword>